<keyword evidence="1" id="KW-0732">Signal</keyword>
<accession>A0A9X4AJS1</accession>
<comment type="caution">
    <text evidence="2">The sequence shown here is derived from an EMBL/GenBank/DDBJ whole genome shotgun (WGS) entry which is preliminary data.</text>
</comment>
<name>A0A9X4AJS1_9BACI</name>
<sequence>MKKLFMLLALMLVLVTAACGNNEADADNGNKEKTNGADNGNAVEEMDEDELKASTLENYLNMVKSVRIDQKQINAYLGELANEEADPTALETLKADAIAAAENAATTLEGFTLENLDEETTTTFETTLADLKAAYDAYVTAFNADEVDVTAAEEKITAANDHLVPVFENVGLATPNIAAEIN</sequence>
<evidence type="ECO:0000313" key="3">
    <source>
        <dbReference type="Proteomes" id="UP001145072"/>
    </source>
</evidence>
<evidence type="ECO:0000256" key="1">
    <source>
        <dbReference type="SAM" id="SignalP"/>
    </source>
</evidence>
<protein>
    <recommendedName>
        <fullName evidence="4">Lipoprotein</fullName>
    </recommendedName>
</protein>
<keyword evidence="3" id="KW-1185">Reference proteome</keyword>
<organism evidence="2 3">
    <name type="scientific">Aquibacillus koreensis</name>
    <dbReference type="NCBI Taxonomy" id="279446"/>
    <lineage>
        <taxon>Bacteria</taxon>
        <taxon>Bacillati</taxon>
        <taxon>Bacillota</taxon>
        <taxon>Bacilli</taxon>
        <taxon>Bacillales</taxon>
        <taxon>Bacillaceae</taxon>
        <taxon>Aquibacillus</taxon>
    </lineage>
</organism>
<reference evidence="2" key="1">
    <citation type="submission" date="2022-06" db="EMBL/GenBank/DDBJ databases">
        <title>Aquibacillus sp. a new bacterium isolated from soil saline samples.</title>
        <authorList>
            <person name="Galisteo C."/>
            <person name="De La Haba R."/>
            <person name="Sanchez-Porro C."/>
            <person name="Ventosa A."/>
        </authorList>
    </citation>
    <scope>NUCLEOTIDE SEQUENCE</scope>
    <source>
        <strain evidence="2">JCM 12387</strain>
    </source>
</reference>
<dbReference type="PROSITE" id="PS51257">
    <property type="entry name" value="PROKAR_LIPOPROTEIN"/>
    <property type="match status" value="1"/>
</dbReference>
<evidence type="ECO:0000313" key="2">
    <source>
        <dbReference type="EMBL" id="MDC3422527.1"/>
    </source>
</evidence>
<feature type="signal peptide" evidence="1">
    <location>
        <begin position="1"/>
        <end position="26"/>
    </location>
</feature>
<evidence type="ECO:0008006" key="4">
    <source>
        <dbReference type="Google" id="ProtNLM"/>
    </source>
</evidence>
<proteinExistence type="predicted"/>
<gene>
    <name evidence="2" type="ORF">NC661_19425</name>
</gene>
<feature type="chain" id="PRO_5040950431" description="Lipoprotein" evidence="1">
    <location>
        <begin position="27"/>
        <end position="182"/>
    </location>
</feature>
<dbReference type="Proteomes" id="UP001145072">
    <property type="component" value="Unassembled WGS sequence"/>
</dbReference>
<dbReference type="AlphaFoldDB" id="A0A9X4AJS1"/>
<dbReference type="RefSeq" id="WP_259868018.1">
    <property type="nucleotide sequence ID" value="NZ_JAMQJZ010000022.1"/>
</dbReference>
<dbReference type="EMBL" id="JAMQJZ010000022">
    <property type="protein sequence ID" value="MDC3422527.1"/>
    <property type="molecule type" value="Genomic_DNA"/>
</dbReference>